<name>A0A561SE72_9ACTN</name>
<dbReference type="AlphaFoldDB" id="A0A561SE72"/>
<keyword evidence="3" id="KW-1185">Reference proteome</keyword>
<evidence type="ECO:0000313" key="2">
    <source>
        <dbReference type="EMBL" id="TWF73150.1"/>
    </source>
</evidence>
<evidence type="ECO:0000256" key="1">
    <source>
        <dbReference type="SAM" id="MobiDB-lite"/>
    </source>
</evidence>
<accession>A0A561SE72</accession>
<feature type="region of interest" description="Disordered" evidence="1">
    <location>
        <begin position="1"/>
        <end position="22"/>
    </location>
</feature>
<reference evidence="2 3" key="1">
    <citation type="submission" date="2019-06" db="EMBL/GenBank/DDBJ databases">
        <title>Sequencing the genomes of 1000 actinobacteria strains.</title>
        <authorList>
            <person name="Klenk H.-P."/>
        </authorList>
    </citation>
    <scope>NUCLEOTIDE SEQUENCE [LARGE SCALE GENOMIC DNA]</scope>
    <source>
        <strain evidence="2 3">DSM 44826</strain>
    </source>
</reference>
<protein>
    <submittedName>
        <fullName evidence="2">Uncharacterized protein</fullName>
    </submittedName>
</protein>
<dbReference type="Proteomes" id="UP000317940">
    <property type="component" value="Unassembled WGS sequence"/>
</dbReference>
<organism evidence="2 3">
    <name type="scientific">Kitasatospora viridis</name>
    <dbReference type="NCBI Taxonomy" id="281105"/>
    <lineage>
        <taxon>Bacteria</taxon>
        <taxon>Bacillati</taxon>
        <taxon>Actinomycetota</taxon>
        <taxon>Actinomycetes</taxon>
        <taxon>Kitasatosporales</taxon>
        <taxon>Streptomycetaceae</taxon>
        <taxon>Kitasatospora</taxon>
    </lineage>
</organism>
<evidence type="ECO:0000313" key="3">
    <source>
        <dbReference type="Proteomes" id="UP000317940"/>
    </source>
</evidence>
<sequence length="70" mass="6826">MTNETAATGRQGPGAGDWAGAAHPAGEIRLTGSAAVGRRARLLAALADSSVAGCYTIISPFPTSSVTGPG</sequence>
<dbReference type="EMBL" id="VIWT01000006">
    <property type="protein sequence ID" value="TWF73150.1"/>
    <property type="molecule type" value="Genomic_DNA"/>
</dbReference>
<proteinExistence type="predicted"/>
<gene>
    <name evidence="2" type="ORF">FHX73_16301</name>
</gene>
<comment type="caution">
    <text evidence="2">The sequence shown here is derived from an EMBL/GenBank/DDBJ whole genome shotgun (WGS) entry which is preliminary data.</text>
</comment>
<dbReference type="RefSeq" id="WP_145911118.1">
    <property type="nucleotide sequence ID" value="NZ_BAAAMZ010000005.1"/>
</dbReference>